<protein>
    <submittedName>
        <fullName evidence="2">Putative DNA-binding protein</fullName>
    </submittedName>
</protein>
<keyword evidence="2" id="KW-0238">DNA-binding</keyword>
<organism evidence="2 3">
    <name type="scientific">[Mycobacterium] stephanolepidis</name>
    <dbReference type="NCBI Taxonomy" id="1520670"/>
    <lineage>
        <taxon>Bacteria</taxon>
        <taxon>Bacillati</taxon>
        <taxon>Actinomycetota</taxon>
        <taxon>Actinomycetes</taxon>
        <taxon>Mycobacteriales</taxon>
        <taxon>Mycobacteriaceae</taxon>
        <taxon>Mycobacteroides</taxon>
    </lineage>
</organism>
<dbReference type="EMBL" id="AP018165">
    <property type="protein sequence ID" value="BAX96324.1"/>
    <property type="molecule type" value="Genomic_DNA"/>
</dbReference>
<feature type="domain" description="HTH cro/C1-type" evidence="1">
    <location>
        <begin position="32"/>
        <end position="67"/>
    </location>
</feature>
<dbReference type="InterPro" id="IPR001387">
    <property type="entry name" value="Cro/C1-type_HTH"/>
</dbReference>
<dbReference type="PROSITE" id="PS50943">
    <property type="entry name" value="HTH_CROC1"/>
    <property type="match status" value="1"/>
</dbReference>
<accession>A0A1Z4ETQ7</accession>
<dbReference type="Gene3D" id="1.10.260.40">
    <property type="entry name" value="lambda repressor-like DNA-binding domains"/>
    <property type="match status" value="1"/>
</dbReference>
<dbReference type="AlphaFoldDB" id="A0A1Z4ETQ7"/>
<evidence type="ECO:0000313" key="2">
    <source>
        <dbReference type="EMBL" id="BAX96324.1"/>
    </source>
</evidence>
<evidence type="ECO:0000313" key="3">
    <source>
        <dbReference type="Proteomes" id="UP000217954"/>
    </source>
</evidence>
<sequence length="177" mass="19908">MHARIAAAIKAARGDRSAQWLADRTSELGCPITRAQIANYESGRKKGLDIAELIVLAAALETSPVNLVYPGPYQDSVEVLPGRESSEFIASQWFSGLLWHQDVVSESGDWGRATEQLNTWRAYQELKFDRLKELFGQRASEHKGGVRDRGRDREVIEEYDKRIAHLERQLGIEDGDA</sequence>
<keyword evidence="3" id="KW-1185">Reference proteome</keyword>
<dbReference type="GO" id="GO:0003677">
    <property type="term" value="F:DNA binding"/>
    <property type="evidence" value="ECO:0007669"/>
    <property type="project" value="UniProtKB-KW"/>
</dbReference>
<reference evidence="3" key="1">
    <citation type="journal article" date="2017" name="Genome Announc.">
        <title>Complete Genome Sequence of Mycobacterium stephanolepidis.</title>
        <authorList>
            <person name="Fukano H."/>
            <person name="Yoshida M."/>
            <person name="Katayama Y."/>
            <person name="Omatsu T."/>
            <person name="Mizutani T."/>
            <person name="Kurata O."/>
            <person name="Wada S."/>
            <person name="Hoshino Y."/>
        </authorList>
    </citation>
    <scope>NUCLEOTIDE SEQUENCE [LARGE SCALE GENOMIC DNA]</scope>
    <source>
        <strain evidence="3">NJB0901</strain>
    </source>
</reference>
<dbReference type="InterPro" id="IPR010982">
    <property type="entry name" value="Lambda_DNA-bd_dom_sf"/>
</dbReference>
<evidence type="ECO:0000259" key="1">
    <source>
        <dbReference type="PROSITE" id="PS50943"/>
    </source>
</evidence>
<proteinExistence type="predicted"/>
<gene>
    <name evidence="2" type="ORF">MSTE_00989</name>
</gene>
<reference evidence="2 3" key="2">
    <citation type="journal article" date="2017" name="Int. J. Syst. Evol. Microbiol.">
        <title>Mycobacterium stephanolepidis sp. nov., a rapidly growing species related to Mycobacterium chelonae, isolated from marine teleost fish, Stephanolepis cirrhifer.</title>
        <authorList>
            <person name="Fukano H."/>
            <person name="Wada S."/>
            <person name="Kurata O."/>
            <person name="Katayama K."/>
            <person name="Fujiwara N."/>
            <person name="Hoshino Y."/>
        </authorList>
    </citation>
    <scope>NUCLEOTIDE SEQUENCE [LARGE SCALE GENOMIC DNA]</scope>
    <source>
        <strain evidence="2 3">NJB0901</strain>
    </source>
</reference>
<dbReference type="Proteomes" id="UP000217954">
    <property type="component" value="Chromosome"/>
</dbReference>
<name>A0A1Z4ETQ7_9MYCO</name>
<dbReference type="KEGG" id="mste:MSTE_00989"/>